<keyword evidence="12" id="KW-0449">Lipoprotein</keyword>
<dbReference type="OrthoDB" id="2496787at2759"/>
<dbReference type="InterPro" id="IPR052337">
    <property type="entry name" value="SAT4-like"/>
</dbReference>
<dbReference type="EMBL" id="KZ821470">
    <property type="protein sequence ID" value="PYH32009.1"/>
    <property type="molecule type" value="Genomic_DNA"/>
</dbReference>
<evidence type="ECO:0000259" key="17">
    <source>
        <dbReference type="Pfam" id="PF20684"/>
    </source>
</evidence>
<keyword evidence="7 14" id="KW-0812">Transmembrane</keyword>
<feature type="transmembrane region" description="Helical" evidence="14">
    <location>
        <begin position="180"/>
        <end position="201"/>
    </location>
</feature>
<proteinExistence type="inferred from homology"/>
<keyword evidence="11" id="KW-1015">Disulfide bond</keyword>
<feature type="domain" description="CFEM" evidence="16">
    <location>
        <begin position="27"/>
        <end position="78"/>
    </location>
</feature>
<comment type="similarity">
    <text evidence="13">Belongs to the SAT4 family.</text>
</comment>
<dbReference type="GO" id="GO:0005576">
    <property type="term" value="C:extracellular region"/>
    <property type="evidence" value="ECO:0007669"/>
    <property type="project" value="UniProtKB-SubCell"/>
</dbReference>
<evidence type="ECO:0000256" key="11">
    <source>
        <dbReference type="ARBA" id="ARBA00023157"/>
    </source>
</evidence>
<evidence type="ECO:0000256" key="4">
    <source>
        <dbReference type="ARBA" id="ARBA00010031"/>
    </source>
</evidence>
<keyword evidence="6" id="KW-0336">GPI-anchor</keyword>
<evidence type="ECO:0000256" key="14">
    <source>
        <dbReference type="SAM" id="Phobius"/>
    </source>
</evidence>
<protein>
    <submittedName>
        <fullName evidence="18">Integral membrane protein</fullName>
    </submittedName>
</protein>
<evidence type="ECO:0000256" key="7">
    <source>
        <dbReference type="ARBA" id="ARBA00022692"/>
    </source>
</evidence>
<name>A0A318YD58_ASPNB</name>
<feature type="signal peptide" evidence="15">
    <location>
        <begin position="1"/>
        <end position="20"/>
    </location>
</feature>
<evidence type="ECO:0000256" key="13">
    <source>
        <dbReference type="ARBA" id="ARBA00038359"/>
    </source>
</evidence>
<dbReference type="PANTHER" id="PTHR33048">
    <property type="entry name" value="PTH11-LIKE INTEGRAL MEMBRANE PROTEIN (AFU_ORTHOLOGUE AFUA_5G11245)"/>
    <property type="match status" value="1"/>
</dbReference>
<evidence type="ECO:0000256" key="9">
    <source>
        <dbReference type="ARBA" id="ARBA00022989"/>
    </source>
</evidence>
<feature type="domain" description="Rhodopsin" evidence="17">
    <location>
        <begin position="114"/>
        <end position="376"/>
    </location>
</feature>
<evidence type="ECO:0000256" key="10">
    <source>
        <dbReference type="ARBA" id="ARBA00023136"/>
    </source>
</evidence>
<feature type="transmembrane region" description="Helical" evidence="14">
    <location>
        <begin position="208"/>
        <end position="227"/>
    </location>
</feature>
<sequence>MKIHQLLFTILAALTVSVFAVSSNGTEFPECAVSCLHQESPNCTITDASCVCTGDASKSSLVTCALSNCSALEYYITRHLYELECDQPIKKGPPLVDPSTLAPAILATIFFFIRIAAKVANLAGGWGLDDYTVTIAWVLGVGLFVVNTYMIKYGFGMNTWDILPFHHVTLVFQYFEGLAMMYKIQISLCKISVLLFLLRIFQSRVFRICAYILIGINAAIGITFALVDLLRCMPVHLDWDSWTGEYEGVGTCINFIAAILVHCLVNIFVDVVIVLLPIYEVSKLQLPWMKKITVALMFMMGLILTIIAIIRVVVFWENRWTTNLTGTASQLSIIPHPTPLTQFYTAGLQPLIHWSVIESQIAIMTTCLPAARAFINHYVPGLPGSTQRRTYDRTNSLYHNGGASSGVTNSKISKSVNISVDYTTRSERDSTSAVHLVEMDGRYERF</sequence>
<feature type="transmembrane region" description="Helical" evidence="14">
    <location>
        <begin position="101"/>
        <end position="119"/>
    </location>
</feature>
<feature type="transmembrane region" description="Helical" evidence="14">
    <location>
        <begin position="292"/>
        <end position="316"/>
    </location>
</feature>
<keyword evidence="8 15" id="KW-0732">Signal</keyword>
<comment type="subcellular location">
    <subcellularLocation>
        <location evidence="2">Membrane</location>
        <topology evidence="2">Lipid-anchor</topology>
        <topology evidence="2">GPI-anchor</topology>
    </subcellularLocation>
    <subcellularLocation>
        <location evidence="1">Membrane</location>
        <topology evidence="1">Multi-pass membrane protein</topology>
    </subcellularLocation>
    <subcellularLocation>
        <location evidence="3">Secreted</location>
    </subcellularLocation>
</comment>
<reference evidence="18" key="1">
    <citation type="submission" date="2016-12" db="EMBL/GenBank/DDBJ databases">
        <title>The genomes of Aspergillus section Nigri reveals drivers in fungal speciation.</title>
        <authorList>
            <consortium name="DOE Joint Genome Institute"/>
            <person name="Vesth T.C."/>
            <person name="Nybo J."/>
            <person name="Theobald S."/>
            <person name="Brandl J."/>
            <person name="Frisvad J.C."/>
            <person name="Nielsen K.F."/>
            <person name="Lyhne E.K."/>
            <person name="Kogle M.E."/>
            <person name="Kuo A."/>
            <person name="Riley R."/>
            <person name="Clum A."/>
            <person name="Nolan M."/>
            <person name="Lipzen A."/>
            <person name="Salamov A."/>
            <person name="Henrissat B."/>
            <person name="Wiebenga A."/>
            <person name="De Vries R.P."/>
            <person name="Grigoriev I.V."/>
            <person name="Mortensen U.H."/>
            <person name="Andersen M.R."/>
            <person name="Baker S.E."/>
        </authorList>
    </citation>
    <scope>NUCLEOTIDE SEQUENCE [LARGE SCALE GENOMIC DNA]</scope>
    <source>
        <strain evidence="18">CBS 115656</strain>
    </source>
</reference>
<evidence type="ECO:0000259" key="16">
    <source>
        <dbReference type="Pfam" id="PF05730"/>
    </source>
</evidence>
<evidence type="ECO:0000256" key="3">
    <source>
        <dbReference type="ARBA" id="ARBA00004613"/>
    </source>
</evidence>
<feature type="chain" id="PRO_5016433322" evidence="15">
    <location>
        <begin position="21"/>
        <end position="446"/>
    </location>
</feature>
<evidence type="ECO:0000313" key="19">
    <source>
        <dbReference type="Proteomes" id="UP000247647"/>
    </source>
</evidence>
<keyword evidence="9 14" id="KW-1133">Transmembrane helix</keyword>
<accession>A0A318YD58</accession>
<dbReference type="GeneID" id="37120382"/>
<evidence type="ECO:0000256" key="12">
    <source>
        <dbReference type="ARBA" id="ARBA00023288"/>
    </source>
</evidence>
<dbReference type="PANTHER" id="PTHR33048:SF141">
    <property type="entry name" value="INTEGRAL MEMBRANE PROTEIN-RELATED"/>
    <property type="match status" value="1"/>
</dbReference>
<keyword evidence="6" id="KW-0325">Glycoprotein</keyword>
<organism evidence="18 19">
    <name type="scientific">Aspergillus neoniger (strain CBS 115656)</name>
    <dbReference type="NCBI Taxonomy" id="1448310"/>
    <lineage>
        <taxon>Eukaryota</taxon>
        <taxon>Fungi</taxon>
        <taxon>Dikarya</taxon>
        <taxon>Ascomycota</taxon>
        <taxon>Pezizomycotina</taxon>
        <taxon>Eurotiomycetes</taxon>
        <taxon>Eurotiomycetidae</taxon>
        <taxon>Eurotiales</taxon>
        <taxon>Aspergillaceae</taxon>
        <taxon>Aspergillus</taxon>
        <taxon>Aspergillus subgen. Circumdati</taxon>
    </lineage>
</organism>
<dbReference type="InterPro" id="IPR008427">
    <property type="entry name" value="Extracellular_membr_CFEM_dom"/>
</dbReference>
<evidence type="ECO:0000256" key="8">
    <source>
        <dbReference type="ARBA" id="ARBA00022729"/>
    </source>
</evidence>
<evidence type="ECO:0000256" key="5">
    <source>
        <dbReference type="ARBA" id="ARBA00022525"/>
    </source>
</evidence>
<evidence type="ECO:0000313" key="18">
    <source>
        <dbReference type="EMBL" id="PYH32009.1"/>
    </source>
</evidence>
<feature type="transmembrane region" description="Helical" evidence="14">
    <location>
        <begin position="131"/>
        <end position="151"/>
    </location>
</feature>
<keyword evidence="10 14" id="KW-0472">Membrane</keyword>
<dbReference type="Pfam" id="PF20684">
    <property type="entry name" value="Fung_rhodopsin"/>
    <property type="match status" value="1"/>
</dbReference>
<dbReference type="Proteomes" id="UP000247647">
    <property type="component" value="Unassembled WGS sequence"/>
</dbReference>
<dbReference type="RefSeq" id="XP_025477487.1">
    <property type="nucleotide sequence ID" value="XM_025617926.1"/>
</dbReference>
<dbReference type="GO" id="GO:0098552">
    <property type="term" value="C:side of membrane"/>
    <property type="evidence" value="ECO:0007669"/>
    <property type="project" value="UniProtKB-KW"/>
</dbReference>
<feature type="transmembrane region" description="Helical" evidence="14">
    <location>
        <begin position="255"/>
        <end position="280"/>
    </location>
</feature>
<evidence type="ECO:0000256" key="1">
    <source>
        <dbReference type="ARBA" id="ARBA00004141"/>
    </source>
</evidence>
<gene>
    <name evidence="18" type="ORF">BO87DRAFT_117431</name>
</gene>
<evidence type="ECO:0000256" key="2">
    <source>
        <dbReference type="ARBA" id="ARBA00004589"/>
    </source>
</evidence>
<dbReference type="Pfam" id="PF05730">
    <property type="entry name" value="CFEM"/>
    <property type="match status" value="1"/>
</dbReference>
<comment type="similarity">
    <text evidence="4">Belongs to the RBT5 family.</text>
</comment>
<keyword evidence="19" id="KW-1185">Reference proteome</keyword>
<keyword evidence="5" id="KW-0964">Secreted</keyword>
<evidence type="ECO:0000256" key="15">
    <source>
        <dbReference type="SAM" id="SignalP"/>
    </source>
</evidence>
<evidence type="ECO:0000256" key="6">
    <source>
        <dbReference type="ARBA" id="ARBA00022622"/>
    </source>
</evidence>
<dbReference type="InterPro" id="IPR049326">
    <property type="entry name" value="Rhodopsin_dom_fungi"/>
</dbReference>
<dbReference type="AlphaFoldDB" id="A0A318YD58"/>